<evidence type="ECO:0000313" key="2">
    <source>
        <dbReference type="EMBL" id="QQP51024.1"/>
    </source>
</evidence>
<feature type="region of interest" description="Disordered" evidence="1">
    <location>
        <begin position="1"/>
        <end position="58"/>
    </location>
</feature>
<dbReference type="AlphaFoldDB" id="A0A7T8K9D9"/>
<gene>
    <name evidence="2" type="ORF">FKW44_012227</name>
</gene>
<evidence type="ECO:0000313" key="3">
    <source>
        <dbReference type="Proteomes" id="UP000595437"/>
    </source>
</evidence>
<dbReference type="EMBL" id="CP045897">
    <property type="protein sequence ID" value="QQP51024.1"/>
    <property type="molecule type" value="Genomic_DNA"/>
</dbReference>
<protein>
    <submittedName>
        <fullName evidence="2">Uncharacterized protein</fullName>
    </submittedName>
</protein>
<evidence type="ECO:0000256" key="1">
    <source>
        <dbReference type="SAM" id="MobiDB-lite"/>
    </source>
</evidence>
<reference evidence="3" key="1">
    <citation type="submission" date="2021-01" db="EMBL/GenBank/DDBJ databases">
        <title>Caligus Genome Assembly.</title>
        <authorList>
            <person name="Gallardo-Escarate C."/>
        </authorList>
    </citation>
    <scope>NUCLEOTIDE SEQUENCE [LARGE SCALE GENOMIC DNA]</scope>
</reference>
<feature type="non-terminal residue" evidence="2">
    <location>
        <position position="1"/>
    </location>
</feature>
<feature type="non-terminal residue" evidence="2">
    <location>
        <position position="58"/>
    </location>
</feature>
<proteinExistence type="predicted"/>
<sequence>SPTLFPQGHPWGKESSAGIPNIMTSTLHDLNSPINQSNIPHSCYESPPRKYSIKCPRA</sequence>
<feature type="compositionally biased region" description="Polar residues" evidence="1">
    <location>
        <begin position="22"/>
        <end position="40"/>
    </location>
</feature>
<accession>A0A7T8K9D9</accession>
<keyword evidence="3" id="KW-1185">Reference proteome</keyword>
<name>A0A7T8K9D9_CALRO</name>
<organism evidence="2 3">
    <name type="scientific">Caligus rogercresseyi</name>
    <name type="common">Sea louse</name>
    <dbReference type="NCBI Taxonomy" id="217165"/>
    <lineage>
        <taxon>Eukaryota</taxon>
        <taxon>Metazoa</taxon>
        <taxon>Ecdysozoa</taxon>
        <taxon>Arthropoda</taxon>
        <taxon>Crustacea</taxon>
        <taxon>Multicrustacea</taxon>
        <taxon>Hexanauplia</taxon>
        <taxon>Copepoda</taxon>
        <taxon>Siphonostomatoida</taxon>
        <taxon>Caligidae</taxon>
        <taxon>Caligus</taxon>
    </lineage>
</organism>
<dbReference type="Proteomes" id="UP000595437">
    <property type="component" value="Chromosome 8"/>
</dbReference>